<accession>A0A1H5NDV4</accession>
<dbReference type="InterPro" id="IPR029058">
    <property type="entry name" value="AB_hydrolase_fold"/>
</dbReference>
<reference evidence="2 3" key="1">
    <citation type="submission" date="2016-10" db="EMBL/GenBank/DDBJ databases">
        <authorList>
            <person name="de Groot N.N."/>
        </authorList>
    </citation>
    <scope>NUCLEOTIDE SEQUENCE [LARGE SCALE GENOMIC DNA]</scope>
    <source>
        <strain evidence="2 3">DSM 23553</strain>
    </source>
</reference>
<feature type="signal peptide" evidence="1">
    <location>
        <begin position="1"/>
        <end position="17"/>
    </location>
</feature>
<evidence type="ECO:0000313" key="3">
    <source>
        <dbReference type="Proteomes" id="UP000199448"/>
    </source>
</evidence>
<dbReference type="AlphaFoldDB" id="A0A1H5NDV4"/>
<organism evidence="2 3">
    <name type="scientific">Salinimicrobium catena</name>
    <dbReference type="NCBI Taxonomy" id="390640"/>
    <lineage>
        <taxon>Bacteria</taxon>
        <taxon>Pseudomonadati</taxon>
        <taxon>Bacteroidota</taxon>
        <taxon>Flavobacteriia</taxon>
        <taxon>Flavobacteriales</taxon>
        <taxon>Flavobacteriaceae</taxon>
        <taxon>Salinimicrobium</taxon>
    </lineage>
</organism>
<feature type="chain" id="PRO_5011599077" description="Alpha/beta hydrolase" evidence="1">
    <location>
        <begin position="18"/>
        <end position="465"/>
    </location>
</feature>
<sequence length="465" mass="52973">MRRILLAILLLALPVSAQEIAIKKGIVTDSLKVSDSLQESYSIYLPTTFQSSRTWPVLFIFDGEGRGKSATHLFRAAAEEQGYILISSNNISSENDLKTNLEIADRLLQATVPRFPINMKMISSAGSNEGGKVASAIPLLYKDIHGVIAVGNHWINLDLLDEKRDFSFIGIVGDEQFTSAGMNYTAQILSHLKFPSRVYTYEGNDEWPEMRLIASAVGSLTLDAMKNKLRPIDPQLVDDLYSLDLALANKMISNQDLVGAMLFLELLEEKYDGFKDLNEIEEKQKQLKRSRNYDLQERERAEVNEKELRLIDDFIYYLGEDIRTANFENLGWWNYQKIQLDSLVRKGGEQAKMAKRLEGLIGELSRAYRDELKETRASLEKKLLANMIQTIFDPKNYAAYKEIITLSAQDDDFGTALFYLEEMLKHGYKNKDGLYNIEGTLGLKLTPEYNQLIEKYLGSSRFYDN</sequence>
<protein>
    <recommendedName>
        <fullName evidence="4">Alpha/beta hydrolase</fullName>
    </recommendedName>
</protein>
<dbReference type="Proteomes" id="UP000199448">
    <property type="component" value="Unassembled WGS sequence"/>
</dbReference>
<evidence type="ECO:0008006" key="4">
    <source>
        <dbReference type="Google" id="ProtNLM"/>
    </source>
</evidence>
<dbReference type="Gene3D" id="3.40.50.1820">
    <property type="entry name" value="alpha/beta hydrolase"/>
    <property type="match status" value="1"/>
</dbReference>
<gene>
    <name evidence="2" type="ORF">SAMN04488034_10496</name>
</gene>
<evidence type="ECO:0000256" key="1">
    <source>
        <dbReference type="SAM" id="SignalP"/>
    </source>
</evidence>
<dbReference type="RefSeq" id="WP_093113378.1">
    <property type="nucleotide sequence ID" value="NZ_FNGG01000004.1"/>
</dbReference>
<dbReference type="STRING" id="390640.SAMN04488034_10496"/>
<dbReference type="SUPFAM" id="SSF53474">
    <property type="entry name" value="alpha/beta-Hydrolases"/>
    <property type="match status" value="1"/>
</dbReference>
<dbReference type="OrthoDB" id="1123157at2"/>
<keyword evidence="3" id="KW-1185">Reference proteome</keyword>
<proteinExistence type="predicted"/>
<dbReference type="EMBL" id="FNUG01000004">
    <property type="protein sequence ID" value="SEE99674.1"/>
    <property type="molecule type" value="Genomic_DNA"/>
</dbReference>
<keyword evidence="1" id="KW-0732">Signal</keyword>
<name>A0A1H5NDV4_9FLAO</name>
<evidence type="ECO:0000313" key="2">
    <source>
        <dbReference type="EMBL" id="SEE99674.1"/>
    </source>
</evidence>